<name>F2D136_HORVV</name>
<organism evidence="1">
    <name type="scientific">Hordeum vulgare subsp. vulgare</name>
    <name type="common">Domesticated barley</name>
    <dbReference type="NCBI Taxonomy" id="112509"/>
    <lineage>
        <taxon>Eukaryota</taxon>
        <taxon>Viridiplantae</taxon>
        <taxon>Streptophyta</taxon>
        <taxon>Embryophyta</taxon>
        <taxon>Tracheophyta</taxon>
        <taxon>Spermatophyta</taxon>
        <taxon>Magnoliopsida</taxon>
        <taxon>Liliopsida</taxon>
        <taxon>Poales</taxon>
        <taxon>Poaceae</taxon>
        <taxon>BOP clade</taxon>
        <taxon>Pooideae</taxon>
        <taxon>Triticodae</taxon>
        <taxon>Triticeae</taxon>
        <taxon>Hordeinae</taxon>
        <taxon>Hordeum</taxon>
    </lineage>
</organism>
<dbReference type="AlphaFoldDB" id="F2D136"/>
<dbReference type="EMBL" id="AK357593">
    <property type="protein sequence ID" value="BAJ88807.1"/>
    <property type="molecule type" value="mRNA"/>
</dbReference>
<reference evidence="1" key="1">
    <citation type="journal article" date="2011" name="Plant Physiol.">
        <title>Comprehensive sequence analysis of 24,783 barley full-length cDNAs derived from 12 clone libraries.</title>
        <authorList>
            <person name="Matsumoto T."/>
            <person name="Tanaka T."/>
            <person name="Sakai H."/>
            <person name="Amano N."/>
            <person name="Kanamori H."/>
            <person name="Kurita K."/>
            <person name="Kikuta A."/>
            <person name="Kamiya K."/>
            <person name="Yamamoto M."/>
            <person name="Ikawa H."/>
            <person name="Fujii N."/>
            <person name="Hori K."/>
            <person name="Itoh T."/>
            <person name="Sato K."/>
        </authorList>
    </citation>
    <scope>NUCLEOTIDE SEQUENCE</scope>
    <source>
        <tissue evidence="1">Shoot</tissue>
    </source>
</reference>
<proteinExistence type="evidence at transcript level"/>
<evidence type="ECO:0000313" key="1">
    <source>
        <dbReference type="EMBL" id="BAJ88807.1"/>
    </source>
</evidence>
<sequence>MCVCKLYAIFLLDDKCMPYLSLFQLCHVMIMSLVKRLDAPLSLLRPRPQIRKGPHLSRYRMPPDRDIEFIIELIPDQGLSIRSLRGWDPKN</sequence>
<protein>
    <submittedName>
        <fullName evidence="1">Predicted protein</fullName>
    </submittedName>
</protein>
<accession>F2D136</accession>